<evidence type="ECO:0000313" key="1">
    <source>
        <dbReference type="EMBL" id="OGG29537.1"/>
    </source>
</evidence>
<reference evidence="1 2" key="1">
    <citation type="journal article" date="2016" name="Nat. Commun.">
        <title>Thousands of microbial genomes shed light on interconnected biogeochemical processes in an aquifer system.</title>
        <authorList>
            <person name="Anantharaman K."/>
            <person name="Brown C.T."/>
            <person name="Hug L.A."/>
            <person name="Sharon I."/>
            <person name="Castelle C.J."/>
            <person name="Probst A.J."/>
            <person name="Thomas B.C."/>
            <person name="Singh A."/>
            <person name="Wilkins M.J."/>
            <person name="Karaoz U."/>
            <person name="Brodie E.L."/>
            <person name="Williams K.H."/>
            <person name="Hubbard S.S."/>
            <person name="Banfield J.F."/>
        </authorList>
    </citation>
    <scope>NUCLEOTIDE SEQUENCE [LARGE SCALE GENOMIC DNA]</scope>
</reference>
<gene>
    <name evidence="1" type="ORF">A3A63_03815</name>
</gene>
<dbReference type="Gene3D" id="3.30.2310.20">
    <property type="entry name" value="RelE-like"/>
    <property type="match status" value="1"/>
</dbReference>
<evidence type="ECO:0008006" key="3">
    <source>
        <dbReference type="Google" id="ProtNLM"/>
    </source>
</evidence>
<name>A0A1F6AZ12_9BACT</name>
<dbReference type="InterPro" id="IPR035093">
    <property type="entry name" value="RelE/ParE_toxin_dom_sf"/>
</dbReference>
<comment type="caution">
    <text evidence="1">The sequence shown here is derived from an EMBL/GenBank/DDBJ whole genome shotgun (WGS) entry which is preliminary data.</text>
</comment>
<protein>
    <recommendedName>
        <fullName evidence="3">Toxin YoeB</fullName>
    </recommendedName>
</protein>
<dbReference type="AlphaFoldDB" id="A0A1F6AZ12"/>
<organism evidence="1 2">
    <name type="scientific">Candidatus Gottesmanbacteria bacterium RIFCSPLOWO2_01_FULL_46_9</name>
    <dbReference type="NCBI Taxonomy" id="1798394"/>
    <lineage>
        <taxon>Bacteria</taxon>
        <taxon>Candidatus Gottesmaniibacteriota</taxon>
    </lineage>
</organism>
<evidence type="ECO:0000313" key="2">
    <source>
        <dbReference type="Proteomes" id="UP000176450"/>
    </source>
</evidence>
<dbReference type="SUPFAM" id="SSF143011">
    <property type="entry name" value="RelE-like"/>
    <property type="match status" value="1"/>
</dbReference>
<sequence>MPYIRLRPSFTRQLRKFTKKNIDKKEAVKEALRRFSLDPDYPSLHLEKLSGQKMWTMRIDSSNRLFFVWSDEGDAAIFFYVGSHDAYRIAK</sequence>
<dbReference type="Proteomes" id="UP000176450">
    <property type="component" value="Unassembled WGS sequence"/>
</dbReference>
<proteinExistence type="predicted"/>
<dbReference type="EMBL" id="MFJX01000063">
    <property type="protein sequence ID" value="OGG29537.1"/>
    <property type="molecule type" value="Genomic_DNA"/>
</dbReference>
<accession>A0A1F6AZ12</accession>